<feature type="transmembrane region" description="Helical" evidence="8">
    <location>
        <begin position="81"/>
        <end position="103"/>
    </location>
</feature>
<feature type="transmembrane region" description="Helical" evidence="8">
    <location>
        <begin position="194"/>
        <end position="215"/>
    </location>
</feature>
<proteinExistence type="predicted"/>
<comment type="caution">
    <text evidence="9">The sequence shown here is derived from an EMBL/GenBank/DDBJ whole genome shotgun (WGS) entry which is preliminary data.</text>
</comment>
<gene>
    <name evidence="9" type="ORF">ACFQU8_00175</name>
</gene>
<evidence type="ECO:0000256" key="5">
    <source>
        <dbReference type="ARBA" id="ARBA00022989"/>
    </source>
</evidence>
<comment type="subcellular location">
    <subcellularLocation>
        <location evidence="1">Cell membrane</location>
        <topology evidence="1">Multi-pass membrane protein</topology>
    </subcellularLocation>
</comment>
<name>A0ABW2UP09_9BACI</name>
<evidence type="ECO:0000313" key="9">
    <source>
        <dbReference type="EMBL" id="MFC7745654.1"/>
    </source>
</evidence>
<evidence type="ECO:0000313" key="10">
    <source>
        <dbReference type="Proteomes" id="UP001596620"/>
    </source>
</evidence>
<dbReference type="Pfam" id="PF02386">
    <property type="entry name" value="TrkH"/>
    <property type="match status" value="1"/>
</dbReference>
<evidence type="ECO:0000256" key="4">
    <source>
        <dbReference type="ARBA" id="ARBA00022692"/>
    </source>
</evidence>
<reference evidence="10" key="1">
    <citation type="journal article" date="2019" name="Int. J. Syst. Evol. Microbiol.">
        <title>The Global Catalogue of Microorganisms (GCM) 10K type strain sequencing project: providing services to taxonomists for standard genome sequencing and annotation.</title>
        <authorList>
            <consortium name="The Broad Institute Genomics Platform"/>
            <consortium name="The Broad Institute Genome Sequencing Center for Infectious Disease"/>
            <person name="Wu L."/>
            <person name="Ma J."/>
        </authorList>
    </citation>
    <scope>NUCLEOTIDE SEQUENCE [LARGE SCALE GENOMIC DNA]</scope>
    <source>
        <strain evidence="10">JCM 30234</strain>
    </source>
</reference>
<evidence type="ECO:0000256" key="8">
    <source>
        <dbReference type="SAM" id="Phobius"/>
    </source>
</evidence>
<evidence type="ECO:0000256" key="6">
    <source>
        <dbReference type="ARBA" id="ARBA00023065"/>
    </source>
</evidence>
<dbReference type="InterPro" id="IPR003445">
    <property type="entry name" value="Cat_transpt"/>
</dbReference>
<feature type="transmembrane region" description="Helical" evidence="8">
    <location>
        <begin position="359"/>
        <end position="379"/>
    </location>
</feature>
<accession>A0ABW2UP09</accession>
<keyword evidence="6" id="KW-0406">Ion transport</keyword>
<feature type="transmembrane region" description="Helical" evidence="8">
    <location>
        <begin position="236"/>
        <end position="259"/>
    </location>
</feature>
<feature type="transmembrane region" description="Helical" evidence="8">
    <location>
        <begin position="415"/>
        <end position="435"/>
    </location>
</feature>
<protein>
    <submittedName>
        <fullName evidence="9">TrkH family potassium uptake protein</fullName>
    </submittedName>
</protein>
<keyword evidence="2" id="KW-0813">Transport</keyword>
<keyword evidence="7 8" id="KW-0472">Membrane</keyword>
<evidence type="ECO:0000256" key="3">
    <source>
        <dbReference type="ARBA" id="ARBA00022475"/>
    </source>
</evidence>
<evidence type="ECO:0000256" key="2">
    <source>
        <dbReference type="ARBA" id="ARBA00022448"/>
    </source>
</evidence>
<organism evidence="9 10">
    <name type="scientific">Lentibacillus kimchii</name>
    <dbReference type="NCBI Taxonomy" id="1542911"/>
    <lineage>
        <taxon>Bacteria</taxon>
        <taxon>Bacillati</taxon>
        <taxon>Bacillota</taxon>
        <taxon>Bacilli</taxon>
        <taxon>Bacillales</taxon>
        <taxon>Bacillaceae</taxon>
        <taxon>Lentibacillus</taxon>
    </lineage>
</organism>
<keyword evidence="3" id="KW-1003">Cell membrane</keyword>
<keyword evidence="5 8" id="KW-1133">Transmembrane helix</keyword>
<dbReference type="EMBL" id="JBHTGR010000001">
    <property type="protein sequence ID" value="MFC7745654.1"/>
    <property type="molecule type" value="Genomic_DNA"/>
</dbReference>
<feature type="transmembrane region" description="Helical" evidence="8">
    <location>
        <begin position="20"/>
        <end position="39"/>
    </location>
</feature>
<dbReference type="Proteomes" id="UP001596620">
    <property type="component" value="Unassembled WGS sequence"/>
</dbReference>
<evidence type="ECO:0000256" key="1">
    <source>
        <dbReference type="ARBA" id="ARBA00004651"/>
    </source>
</evidence>
<feature type="transmembrane region" description="Helical" evidence="8">
    <location>
        <begin position="318"/>
        <end position="338"/>
    </location>
</feature>
<keyword evidence="4 8" id="KW-0812">Transmembrane</keyword>
<dbReference type="RefSeq" id="WP_382357134.1">
    <property type="nucleotide sequence ID" value="NZ_JBHTGR010000001.1"/>
</dbReference>
<dbReference type="PANTHER" id="PTHR32024">
    <property type="entry name" value="TRK SYSTEM POTASSIUM UPTAKE PROTEIN TRKG-RELATED"/>
    <property type="match status" value="1"/>
</dbReference>
<feature type="transmembrane region" description="Helical" evidence="8">
    <location>
        <begin position="134"/>
        <end position="154"/>
    </location>
</feature>
<sequence length="454" mass="50334">MLKRSFVRWVNQLSPVQLIFVFYFIAVLFATALLVLPVAHQDSADPAFIDIVFTAVSALSVTGLSTVTLPEVFSTTGITMLAVILQLGGVGVMAVGTFIWVIIGKKIGIRERRLIVADQNQTTFSGIVQLVKEILLVIVVIEFIGFLILGTYFLQYFPTVKEAYFQGFFGAISATTNGGFDITGQSLIPFKHDYFVQFINMLLIVFGAIGYPVLIELKAFLFSRRDPSDKSFKFTLFTKVTSLTFLALVFIGTVIILLLDSKDFFADKSWHETFFYALFQSVTTRSGGLSTLDVSQLTEPNQLFMSALMFIGGSPSSAGGGIRTTTFALAMLFIFTYARGKSRVRLFNREVYNDDLMKAVTVMLMAFIFVLGSTIIISIVEPFDLTKILFEVTSAFGTVGLSLGITGKLTMFSKIVLMILMFIGRVGILTFLLIFKDNKTTGNYRYPKEKIIIG</sequence>
<dbReference type="PANTHER" id="PTHR32024:SF4">
    <property type="entry name" value="KTR SYSTEM POTASSIUM UPTAKE PROTEIN D"/>
    <property type="match status" value="1"/>
</dbReference>
<keyword evidence="10" id="KW-1185">Reference proteome</keyword>
<evidence type="ECO:0000256" key="7">
    <source>
        <dbReference type="ARBA" id="ARBA00023136"/>
    </source>
</evidence>